<dbReference type="InterPro" id="IPR051202">
    <property type="entry name" value="Peptidase_C40"/>
</dbReference>
<dbReference type="Pfam" id="PF00877">
    <property type="entry name" value="NLPC_P60"/>
    <property type="match status" value="1"/>
</dbReference>
<dbReference type="Gene3D" id="3.90.1720.10">
    <property type="entry name" value="endopeptidase domain like (from Nostoc punctiforme)"/>
    <property type="match status" value="1"/>
</dbReference>
<keyword evidence="5" id="KW-0732">Signal</keyword>
<evidence type="ECO:0000256" key="2">
    <source>
        <dbReference type="ARBA" id="ARBA00022670"/>
    </source>
</evidence>
<dbReference type="OrthoDB" id="9807055at2"/>
<dbReference type="GO" id="GO:0006508">
    <property type="term" value="P:proteolysis"/>
    <property type="evidence" value="ECO:0007669"/>
    <property type="project" value="UniProtKB-KW"/>
</dbReference>
<evidence type="ECO:0000256" key="1">
    <source>
        <dbReference type="ARBA" id="ARBA00007074"/>
    </source>
</evidence>
<evidence type="ECO:0000256" key="5">
    <source>
        <dbReference type="SAM" id="SignalP"/>
    </source>
</evidence>
<dbReference type="GO" id="GO:0008234">
    <property type="term" value="F:cysteine-type peptidase activity"/>
    <property type="evidence" value="ECO:0007669"/>
    <property type="project" value="UniProtKB-KW"/>
</dbReference>
<protein>
    <submittedName>
        <fullName evidence="7">Cell wall-associated hydrolase, NlpC family</fullName>
    </submittedName>
</protein>
<keyword evidence="4" id="KW-0788">Thiol protease</keyword>
<dbReference type="AlphaFoldDB" id="A0A1H2Z5S5"/>
<dbReference type="PROSITE" id="PS51935">
    <property type="entry name" value="NLPC_P60"/>
    <property type="match status" value="1"/>
</dbReference>
<name>A0A1H2Z5S5_9PSED</name>
<evidence type="ECO:0000313" key="7">
    <source>
        <dbReference type="EMBL" id="SDX12706.1"/>
    </source>
</evidence>
<comment type="similarity">
    <text evidence="1">Belongs to the peptidase C40 family.</text>
</comment>
<evidence type="ECO:0000256" key="3">
    <source>
        <dbReference type="ARBA" id="ARBA00022801"/>
    </source>
</evidence>
<evidence type="ECO:0000313" key="8">
    <source>
        <dbReference type="Proteomes" id="UP000243778"/>
    </source>
</evidence>
<feature type="domain" description="NlpC/P60" evidence="6">
    <location>
        <begin position="80"/>
        <end position="207"/>
    </location>
</feature>
<proteinExistence type="inferred from homology"/>
<evidence type="ECO:0000256" key="4">
    <source>
        <dbReference type="ARBA" id="ARBA00022807"/>
    </source>
</evidence>
<dbReference type="Proteomes" id="UP000243778">
    <property type="component" value="Unassembled WGS sequence"/>
</dbReference>
<reference evidence="8" key="1">
    <citation type="submission" date="2016-10" db="EMBL/GenBank/DDBJ databases">
        <authorList>
            <person name="Varghese N."/>
            <person name="Submissions S."/>
        </authorList>
    </citation>
    <scope>NUCLEOTIDE SEQUENCE [LARGE SCALE GENOMIC DNA]</scope>
    <source>
        <strain evidence="8">NRRL B-59562</strain>
    </source>
</reference>
<dbReference type="SUPFAM" id="SSF54001">
    <property type="entry name" value="Cysteine proteinases"/>
    <property type="match status" value="1"/>
</dbReference>
<accession>A0A1H2Z5S5</accession>
<keyword evidence="2" id="KW-0645">Protease</keyword>
<dbReference type="InterPro" id="IPR038765">
    <property type="entry name" value="Papain-like_cys_pep_sf"/>
</dbReference>
<dbReference type="PANTHER" id="PTHR47053">
    <property type="entry name" value="MUREIN DD-ENDOPEPTIDASE MEPH-RELATED"/>
    <property type="match status" value="1"/>
</dbReference>
<evidence type="ECO:0000259" key="6">
    <source>
        <dbReference type="PROSITE" id="PS51935"/>
    </source>
</evidence>
<dbReference type="RefSeq" id="WP_090227776.1">
    <property type="nucleotide sequence ID" value="NZ_FNNU01000003.1"/>
</dbReference>
<keyword evidence="8" id="KW-1185">Reference proteome</keyword>
<keyword evidence="3 7" id="KW-0378">Hydrolase</keyword>
<dbReference type="PANTHER" id="PTHR47053:SF1">
    <property type="entry name" value="MUREIN DD-ENDOPEPTIDASE MEPH-RELATED"/>
    <property type="match status" value="1"/>
</dbReference>
<sequence>MLKRFAPLVPLALLLVVTGCATTSSTSLQTESNQSLPVHSRSSTAAESIFANVDVDADETSDEVAEQPAHFSSDKSYKLPDLADSILERGFQLVGTPYRFGGLSEKTGFDCSGFVGFLFREEAGIQLPRSTRELINLDAPLVARNDLKPGDIILFNNRGRGRVSHAGIYIGDDQFIHSSSRRSGGVRVDSLDDRYWRSSFMEGKRVLVAQTSLAKSSYRP</sequence>
<organism evidence="7 8">
    <name type="scientific">Pseudomonas kuykendallii</name>
    <dbReference type="NCBI Taxonomy" id="1007099"/>
    <lineage>
        <taxon>Bacteria</taxon>
        <taxon>Pseudomonadati</taxon>
        <taxon>Pseudomonadota</taxon>
        <taxon>Gammaproteobacteria</taxon>
        <taxon>Pseudomonadales</taxon>
        <taxon>Pseudomonadaceae</taxon>
        <taxon>Pseudomonas</taxon>
    </lineage>
</organism>
<dbReference type="InterPro" id="IPR000064">
    <property type="entry name" value="NLP_P60_dom"/>
</dbReference>
<dbReference type="STRING" id="1007099.SAMN05216287_2174"/>
<dbReference type="PROSITE" id="PS51257">
    <property type="entry name" value="PROKAR_LIPOPROTEIN"/>
    <property type="match status" value="1"/>
</dbReference>
<gene>
    <name evidence="7" type="ORF">SAMN05216287_2174</name>
</gene>
<feature type="chain" id="PRO_5017452941" evidence="5">
    <location>
        <begin position="22"/>
        <end position="220"/>
    </location>
</feature>
<dbReference type="EMBL" id="FNNU01000003">
    <property type="protein sequence ID" value="SDX12706.1"/>
    <property type="molecule type" value="Genomic_DNA"/>
</dbReference>
<feature type="signal peptide" evidence="5">
    <location>
        <begin position="1"/>
        <end position="21"/>
    </location>
</feature>